<keyword evidence="2 4" id="KW-0808">Transferase</keyword>
<dbReference type="Proteomes" id="UP000268350">
    <property type="component" value="Unassembled WGS sequence"/>
</dbReference>
<dbReference type="Gene3D" id="3.40.50.300">
    <property type="entry name" value="P-loop containing nucleotide triphosphate hydrolases"/>
    <property type="match status" value="1"/>
</dbReference>
<sequence>MERERVTPKSYPTNLIDKDWSKRELFFRNNSKAYLDSVHDLQLRDDDVWVVTLPKCGTTWMQELCWLLMNDCNFEAALAQDLELRSPFVEFHFYTHGDDGKVFAPVQDMTSPRLIKSHLPLPLLPAQLWQGRHKVVYVFRNPLDALVSRYYHGVTFGSCYGKTLSQYIEENLATDAALREAIEHAHEFYQLRHEPWLYYTSFELMKKDLRAVVEDLCRFLNKPIEDQPMEQLLKHLSFEEMKNNPTTNHLWELKQITHKDAGKEKHNFVRRGKVNGYKDELPREQIEKANDYMKQCLLEKGITLEELLLPPSAK</sequence>
<dbReference type="InterPro" id="IPR000863">
    <property type="entry name" value="Sulfotransferase_dom"/>
</dbReference>
<evidence type="ECO:0000256" key="1">
    <source>
        <dbReference type="ARBA" id="ARBA00005771"/>
    </source>
</evidence>
<protein>
    <submittedName>
        <fullName evidence="4">Blast:Estrogen sulfotransferase</fullName>
    </submittedName>
</protein>
<organism evidence="4 5">
    <name type="scientific">Drosophila guanche</name>
    <name type="common">Fruit fly</name>
    <dbReference type="NCBI Taxonomy" id="7266"/>
    <lineage>
        <taxon>Eukaryota</taxon>
        <taxon>Metazoa</taxon>
        <taxon>Ecdysozoa</taxon>
        <taxon>Arthropoda</taxon>
        <taxon>Hexapoda</taxon>
        <taxon>Insecta</taxon>
        <taxon>Pterygota</taxon>
        <taxon>Neoptera</taxon>
        <taxon>Endopterygota</taxon>
        <taxon>Diptera</taxon>
        <taxon>Brachycera</taxon>
        <taxon>Muscomorpha</taxon>
        <taxon>Ephydroidea</taxon>
        <taxon>Drosophilidae</taxon>
        <taxon>Drosophila</taxon>
        <taxon>Sophophora</taxon>
    </lineage>
</organism>
<comment type="similarity">
    <text evidence="1">Belongs to the sulfotransferase 1 family.</text>
</comment>
<dbReference type="EMBL" id="OUUW01000001">
    <property type="protein sequence ID" value="SPP72986.1"/>
    <property type="molecule type" value="Genomic_DNA"/>
</dbReference>
<gene>
    <name evidence="4" type="ORF">DGUA_6G000388</name>
</gene>
<name>A0A3B0JIE3_DROGU</name>
<dbReference type="PANTHER" id="PTHR11783">
    <property type="entry name" value="SULFOTRANSFERASE SULT"/>
    <property type="match status" value="1"/>
</dbReference>
<dbReference type="OrthoDB" id="205623at2759"/>
<evidence type="ECO:0000256" key="2">
    <source>
        <dbReference type="ARBA" id="ARBA00022679"/>
    </source>
</evidence>
<dbReference type="OMA" id="DVWVVTL"/>
<reference evidence="5" key="1">
    <citation type="submission" date="2018-01" db="EMBL/GenBank/DDBJ databases">
        <authorList>
            <person name="Alioto T."/>
            <person name="Alioto T."/>
        </authorList>
    </citation>
    <scope>NUCLEOTIDE SEQUENCE [LARGE SCALE GENOMIC DNA]</scope>
</reference>
<dbReference type="InterPro" id="IPR027417">
    <property type="entry name" value="P-loop_NTPase"/>
</dbReference>
<keyword evidence="5" id="KW-1185">Reference proteome</keyword>
<dbReference type="Pfam" id="PF00685">
    <property type="entry name" value="Sulfotransfer_1"/>
    <property type="match status" value="1"/>
</dbReference>
<evidence type="ECO:0000313" key="5">
    <source>
        <dbReference type="Proteomes" id="UP000268350"/>
    </source>
</evidence>
<dbReference type="AlphaFoldDB" id="A0A3B0JIE3"/>
<evidence type="ECO:0000313" key="4">
    <source>
        <dbReference type="EMBL" id="SPP72986.1"/>
    </source>
</evidence>
<feature type="domain" description="Sulfotransferase" evidence="3">
    <location>
        <begin position="45"/>
        <end position="296"/>
    </location>
</feature>
<proteinExistence type="inferred from homology"/>
<dbReference type="GO" id="GO:0008146">
    <property type="term" value="F:sulfotransferase activity"/>
    <property type="evidence" value="ECO:0007669"/>
    <property type="project" value="InterPro"/>
</dbReference>
<evidence type="ECO:0000259" key="3">
    <source>
        <dbReference type="Pfam" id="PF00685"/>
    </source>
</evidence>
<accession>A0A3B0JIE3</accession>
<dbReference type="SUPFAM" id="SSF52540">
    <property type="entry name" value="P-loop containing nucleoside triphosphate hydrolases"/>
    <property type="match status" value="1"/>
</dbReference>